<feature type="transmembrane region" description="Helical" evidence="7">
    <location>
        <begin position="385"/>
        <end position="404"/>
    </location>
</feature>
<gene>
    <name evidence="9" type="ORF">PTSG_07571</name>
</gene>
<dbReference type="PRINTS" id="PR00171">
    <property type="entry name" value="SUGRTRNSPORT"/>
</dbReference>
<dbReference type="OrthoDB" id="4540492at2759"/>
<evidence type="ECO:0000256" key="7">
    <source>
        <dbReference type="SAM" id="Phobius"/>
    </source>
</evidence>
<feature type="transmembrane region" description="Helical" evidence="7">
    <location>
        <begin position="351"/>
        <end position="373"/>
    </location>
</feature>
<organism evidence="10">
    <name type="scientific">Salpingoeca rosetta (strain ATCC 50818 / BSB-021)</name>
    <dbReference type="NCBI Taxonomy" id="946362"/>
    <lineage>
        <taxon>Eukaryota</taxon>
        <taxon>Choanoflagellata</taxon>
        <taxon>Craspedida</taxon>
        <taxon>Salpingoecidae</taxon>
        <taxon>Salpingoeca</taxon>
    </lineage>
</organism>
<feature type="domain" description="Major facilitator superfamily (MFS) profile" evidence="8">
    <location>
        <begin position="36"/>
        <end position="438"/>
    </location>
</feature>
<dbReference type="Proteomes" id="UP000007799">
    <property type="component" value="Unassembled WGS sequence"/>
</dbReference>
<dbReference type="RefSeq" id="XP_004991367.1">
    <property type="nucleotide sequence ID" value="XM_004991310.1"/>
</dbReference>
<name>F2UH53_SALR5</name>
<comment type="similarity">
    <text evidence="6">Belongs to the major facilitator superfamily. Sugar transporter (TC 2.A.1.1) family.</text>
</comment>
<evidence type="ECO:0000256" key="2">
    <source>
        <dbReference type="ARBA" id="ARBA00022448"/>
    </source>
</evidence>
<evidence type="ECO:0000256" key="1">
    <source>
        <dbReference type="ARBA" id="ARBA00004141"/>
    </source>
</evidence>
<keyword evidence="4 7" id="KW-1133">Transmembrane helix</keyword>
<sequence>MSDLGEGGSAWAKGGMSGSQDDAGGPRYTAWVLVATLVAVIGGTFQFGYNTGVINTPQDVIEQSLSGCNTSVNCNSTITTVQWSTAVSMFAVGGLFGGLGCGPFISMLGLRTTFALNNIILIGAALMMALAPTIKLFTAGRFLVGLGSGVTTSMGIHDALGTVSLWRYLLGFSLLPACLQLATIFLVPESPRWLFLSRGRETDARRHLRRLRGGDESAVEGEMQRMQQEQDAQAAIEVLGVFELLRTRSLWKTLVIGITLQACQQLSGINAIFYYSSSIFKDANVNNGDVATAIAGVVNVVMTVVSVVLIDRLGRRPLLLFGLFGMAASYALLTVSVYTEDKASFMSNISVLSVILVIVCFAVGPGGIPWLMAAELFPAQATTSAMSLCVACNWIFNFVVGISFTPLQKAIGHNVFIPFIVLCSLFGLFVLVFVPETKGKTIDQIQHELNPHTRKVEQTVQVDQ</sequence>
<keyword evidence="5 7" id="KW-0472">Membrane</keyword>
<dbReference type="InParanoid" id="F2UH53"/>
<dbReference type="KEGG" id="sre:PTSG_07571"/>
<feature type="transmembrane region" description="Helical" evidence="7">
    <location>
        <begin position="317"/>
        <end position="339"/>
    </location>
</feature>
<keyword evidence="3 7" id="KW-0812">Transmembrane</keyword>
<proteinExistence type="inferred from homology"/>
<evidence type="ECO:0000256" key="5">
    <source>
        <dbReference type="ARBA" id="ARBA00023136"/>
    </source>
</evidence>
<dbReference type="GO" id="GO:0015149">
    <property type="term" value="F:hexose transmembrane transporter activity"/>
    <property type="evidence" value="ECO:0007669"/>
    <property type="project" value="TreeGrafter"/>
</dbReference>
<evidence type="ECO:0000313" key="10">
    <source>
        <dbReference type="Proteomes" id="UP000007799"/>
    </source>
</evidence>
<reference evidence="9" key="1">
    <citation type="submission" date="2009-08" db="EMBL/GenBank/DDBJ databases">
        <title>Annotation of Salpingoeca rosetta.</title>
        <authorList>
            <consortium name="The Broad Institute Genome Sequencing Platform"/>
            <person name="Russ C."/>
            <person name="Cuomo C."/>
            <person name="Burger G."/>
            <person name="Gray M.W."/>
            <person name="Holland P.W.H."/>
            <person name="King N."/>
            <person name="Lang F.B.F."/>
            <person name="Roger A.J."/>
            <person name="Ruiz-Trillo I."/>
            <person name="Young S.K."/>
            <person name="Zeng Q."/>
            <person name="Gargeya S."/>
            <person name="Alvarado L."/>
            <person name="Berlin A."/>
            <person name="Chapman S.B."/>
            <person name="Chen Z."/>
            <person name="Freedman E."/>
            <person name="Gellesch M."/>
            <person name="Goldberg J."/>
            <person name="Griggs A."/>
            <person name="Gujja S."/>
            <person name="Heilman E."/>
            <person name="Heiman D."/>
            <person name="Howarth C."/>
            <person name="Mehta T."/>
            <person name="Neiman D."/>
            <person name="Pearson M."/>
            <person name="Roberts A."/>
            <person name="Saif S."/>
            <person name="Shea T."/>
            <person name="Shenoy N."/>
            <person name="Sisk P."/>
            <person name="Stolte C."/>
            <person name="Sykes S."/>
            <person name="White J."/>
            <person name="Yandava C."/>
            <person name="Haas B."/>
            <person name="Nusbaum C."/>
            <person name="Birren B."/>
        </authorList>
    </citation>
    <scope>NUCLEOTIDE SEQUENCE [LARGE SCALE GENOMIC DNA]</scope>
    <source>
        <strain evidence="9">ATCC 50818</strain>
    </source>
</reference>
<dbReference type="InterPro" id="IPR020846">
    <property type="entry name" value="MFS_dom"/>
</dbReference>
<evidence type="ECO:0000313" key="9">
    <source>
        <dbReference type="EMBL" id="EGD76452.1"/>
    </source>
</evidence>
<dbReference type="InterPro" id="IPR005829">
    <property type="entry name" value="Sugar_transporter_CS"/>
</dbReference>
<feature type="transmembrane region" description="Helical" evidence="7">
    <location>
        <begin position="120"/>
        <end position="145"/>
    </location>
</feature>
<dbReference type="PANTHER" id="PTHR23503:SF8">
    <property type="entry name" value="FACILITATED GLUCOSE TRANSPORTER PROTEIN 1"/>
    <property type="match status" value="1"/>
</dbReference>
<dbReference type="Gene3D" id="1.20.1250.20">
    <property type="entry name" value="MFS general substrate transporter like domains"/>
    <property type="match status" value="2"/>
</dbReference>
<dbReference type="InterPro" id="IPR045263">
    <property type="entry name" value="GLUT"/>
</dbReference>
<dbReference type="SUPFAM" id="SSF103473">
    <property type="entry name" value="MFS general substrate transporter"/>
    <property type="match status" value="1"/>
</dbReference>
<accession>F2UH53</accession>
<comment type="subcellular location">
    <subcellularLocation>
        <location evidence="1">Membrane</location>
        <topology evidence="1">Multi-pass membrane protein</topology>
    </subcellularLocation>
</comment>
<dbReference type="FunCoup" id="F2UH53">
    <property type="interactions" value="951"/>
</dbReference>
<evidence type="ECO:0000256" key="6">
    <source>
        <dbReference type="RuleBase" id="RU003346"/>
    </source>
</evidence>
<dbReference type="OMA" id="VMVVFAC"/>
<dbReference type="PROSITE" id="PS50850">
    <property type="entry name" value="MFS"/>
    <property type="match status" value="1"/>
</dbReference>
<feature type="transmembrane region" description="Helical" evidence="7">
    <location>
        <begin position="165"/>
        <end position="187"/>
    </location>
</feature>
<dbReference type="STRING" id="946362.F2UH53"/>
<dbReference type="PANTHER" id="PTHR23503">
    <property type="entry name" value="SOLUTE CARRIER FAMILY 2"/>
    <property type="match status" value="1"/>
</dbReference>
<dbReference type="AlphaFoldDB" id="F2UH53"/>
<dbReference type="Pfam" id="PF00083">
    <property type="entry name" value="Sugar_tr"/>
    <property type="match status" value="2"/>
</dbReference>
<dbReference type="NCBIfam" id="TIGR00879">
    <property type="entry name" value="SP"/>
    <property type="match status" value="1"/>
</dbReference>
<dbReference type="EMBL" id="GL832974">
    <property type="protein sequence ID" value="EGD76452.1"/>
    <property type="molecule type" value="Genomic_DNA"/>
</dbReference>
<dbReference type="GeneID" id="16071929"/>
<feature type="transmembrane region" description="Helical" evidence="7">
    <location>
        <begin position="290"/>
        <end position="310"/>
    </location>
</feature>
<dbReference type="InterPro" id="IPR005828">
    <property type="entry name" value="MFS_sugar_transport-like"/>
</dbReference>
<dbReference type="PROSITE" id="PS00216">
    <property type="entry name" value="SUGAR_TRANSPORT_1"/>
    <property type="match status" value="1"/>
</dbReference>
<protein>
    <recommendedName>
        <fullName evidence="8">Major facilitator superfamily (MFS) profile domain-containing protein</fullName>
    </recommendedName>
</protein>
<feature type="transmembrane region" description="Helical" evidence="7">
    <location>
        <begin position="28"/>
        <end position="49"/>
    </location>
</feature>
<keyword evidence="2 6" id="KW-0813">Transport</keyword>
<feature type="transmembrane region" description="Helical" evidence="7">
    <location>
        <begin position="416"/>
        <end position="434"/>
    </location>
</feature>
<dbReference type="InterPro" id="IPR036259">
    <property type="entry name" value="MFS_trans_sf"/>
</dbReference>
<evidence type="ECO:0000259" key="8">
    <source>
        <dbReference type="PROSITE" id="PS50850"/>
    </source>
</evidence>
<evidence type="ECO:0000256" key="4">
    <source>
        <dbReference type="ARBA" id="ARBA00022989"/>
    </source>
</evidence>
<evidence type="ECO:0000256" key="3">
    <source>
        <dbReference type="ARBA" id="ARBA00022692"/>
    </source>
</evidence>
<keyword evidence="10" id="KW-1185">Reference proteome</keyword>
<dbReference type="eggNOG" id="KOG0569">
    <property type="taxonomic scope" value="Eukaryota"/>
</dbReference>
<dbReference type="InterPro" id="IPR003663">
    <property type="entry name" value="Sugar/inositol_transpt"/>
</dbReference>
<feature type="transmembrane region" description="Helical" evidence="7">
    <location>
        <begin position="86"/>
        <end position="108"/>
    </location>
</feature>
<dbReference type="GO" id="GO:0016020">
    <property type="term" value="C:membrane"/>
    <property type="evidence" value="ECO:0007669"/>
    <property type="project" value="UniProtKB-SubCell"/>
</dbReference>